<comment type="caution">
    <text evidence="1">The sequence shown here is derived from an EMBL/GenBank/DDBJ whole genome shotgun (WGS) entry which is preliminary data.</text>
</comment>
<sequence length="36" mass="4037">MIYVYGGYLAAVGIQIRRNMEKQNRIHATAEGNAKV</sequence>
<accession>A6F3D3</accession>
<gene>
    <name evidence="1" type="ORF">MDG893_09406</name>
</gene>
<organism evidence="1 2">
    <name type="scientific">Marinobacter algicola DG893</name>
    <dbReference type="NCBI Taxonomy" id="443152"/>
    <lineage>
        <taxon>Bacteria</taxon>
        <taxon>Pseudomonadati</taxon>
        <taxon>Pseudomonadota</taxon>
        <taxon>Gammaproteobacteria</taxon>
        <taxon>Pseudomonadales</taxon>
        <taxon>Marinobacteraceae</taxon>
        <taxon>Marinobacter</taxon>
    </lineage>
</organism>
<reference evidence="1 2" key="1">
    <citation type="submission" date="2007-06" db="EMBL/GenBank/DDBJ databases">
        <authorList>
            <person name="Green D."/>
            <person name="Ferriera S."/>
            <person name="Johnson J."/>
            <person name="Kravitz S."/>
            <person name="Beeson K."/>
            <person name="Sutton G."/>
            <person name="Rogers Y.-H."/>
            <person name="Friedman R."/>
            <person name="Frazier M."/>
            <person name="Venter J.C."/>
        </authorList>
    </citation>
    <scope>NUCLEOTIDE SEQUENCE [LARGE SCALE GENOMIC DNA]</scope>
    <source>
        <strain evidence="1 2">DG893</strain>
    </source>
</reference>
<dbReference type="EMBL" id="ABCP01000031">
    <property type="protein sequence ID" value="EDM46708.1"/>
    <property type="molecule type" value="Genomic_DNA"/>
</dbReference>
<evidence type="ECO:0000313" key="1">
    <source>
        <dbReference type="EMBL" id="EDM46708.1"/>
    </source>
</evidence>
<name>A6F3D3_9GAMM</name>
<dbReference type="AlphaFoldDB" id="A6F3D3"/>
<proteinExistence type="predicted"/>
<evidence type="ECO:0000313" key="2">
    <source>
        <dbReference type="Proteomes" id="UP000005856"/>
    </source>
</evidence>
<dbReference type="EC" id="6.4.1.2" evidence="1"/>
<dbReference type="Proteomes" id="UP000005856">
    <property type="component" value="Unassembled WGS sequence"/>
</dbReference>
<protein>
    <submittedName>
        <fullName evidence="1">Acetyl-CoA carboxylase subunit alpha</fullName>
        <ecNumber evidence="1">6.4.1.2</ecNumber>
    </submittedName>
</protein>
<dbReference type="GO" id="GO:0003989">
    <property type="term" value="F:acetyl-CoA carboxylase activity"/>
    <property type="evidence" value="ECO:0007669"/>
    <property type="project" value="UniProtKB-EC"/>
</dbReference>
<keyword evidence="1" id="KW-0436">Ligase</keyword>
<keyword evidence="2" id="KW-1185">Reference proteome</keyword>